<dbReference type="PANTHER" id="PTHR41983">
    <property type="entry name" value="SHORT-CHAIN FATTY ACID TRANSPORTER-RELATED"/>
    <property type="match status" value="1"/>
</dbReference>
<evidence type="ECO:0000256" key="1">
    <source>
        <dbReference type="SAM" id="MobiDB-lite"/>
    </source>
</evidence>
<sequence>MVSPREGRLMSTSQTLVASSERWFPDSYVFVLVAACLVGLGVLAHGSEPLAISKAFGDGFWSLIPITMQMALVAIGGYVVAVSPPVAALMRRAAALPRNTCVGRCERIHLTATPGDRTGCRGCRQAAGHPVLPSRVGSAPGRARHCGGRSARQRRAP</sequence>
<dbReference type="Proteomes" id="UP000474159">
    <property type="component" value="Unassembled WGS sequence"/>
</dbReference>
<name>A0A6L3SPY3_9HYPH</name>
<feature type="transmembrane region" description="Helical" evidence="2">
    <location>
        <begin position="28"/>
        <end position="47"/>
    </location>
</feature>
<evidence type="ECO:0000313" key="4">
    <source>
        <dbReference type="Proteomes" id="UP000474159"/>
    </source>
</evidence>
<evidence type="ECO:0000256" key="2">
    <source>
        <dbReference type="SAM" id="Phobius"/>
    </source>
</evidence>
<proteinExistence type="predicted"/>
<evidence type="ECO:0000313" key="3">
    <source>
        <dbReference type="EMBL" id="KAB1072376.1"/>
    </source>
</evidence>
<accession>A0A6L3SPY3</accession>
<keyword evidence="2" id="KW-0812">Transmembrane</keyword>
<feature type="transmembrane region" description="Helical" evidence="2">
    <location>
        <begin position="59"/>
        <end position="82"/>
    </location>
</feature>
<organism evidence="3 4">
    <name type="scientific">Methylobacterium soli</name>
    <dbReference type="NCBI Taxonomy" id="553447"/>
    <lineage>
        <taxon>Bacteria</taxon>
        <taxon>Pseudomonadati</taxon>
        <taxon>Pseudomonadota</taxon>
        <taxon>Alphaproteobacteria</taxon>
        <taxon>Hyphomicrobiales</taxon>
        <taxon>Methylobacteriaceae</taxon>
        <taxon>Methylobacterium</taxon>
    </lineage>
</organism>
<keyword evidence="4" id="KW-1185">Reference proteome</keyword>
<keyword evidence="2" id="KW-0472">Membrane</keyword>
<feature type="region of interest" description="Disordered" evidence="1">
    <location>
        <begin position="134"/>
        <end position="157"/>
    </location>
</feature>
<gene>
    <name evidence="3" type="ORF">F6X53_28225</name>
</gene>
<evidence type="ECO:0008006" key="5">
    <source>
        <dbReference type="Google" id="ProtNLM"/>
    </source>
</evidence>
<dbReference type="PANTHER" id="PTHR41983:SF2">
    <property type="entry name" value="SHORT-CHAIN FATTY ACID TRANSPORTER-RELATED"/>
    <property type="match status" value="1"/>
</dbReference>
<dbReference type="OrthoDB" id="9342495at2"/>
<dbReference type="EMBL" id="VZZK01000049">
    <property type="protein sequence ID" value="KAB1072376.1"/>
    <property type="molecule type" value="Genomic_DNA"/>
</dbReference>
<reference evidence="3 4" key="1">
    <citation type="submission" date="2019-09" db="EMBL/GenBank/DDBJ databases">
        <title>YIM 48816 draft genome.</title>
        <authorList>
            <person name="Jiang L."/>
        </authorList>
    </citation>
    <scope>NUCLEOTIDE SEQUENCE [LARGE SCALE GENOMIC DNA]</scope>
    <source>
        <strain evidence="3 4">YIM 48816</strain>
    </source>
</reference>
<feature type="compositionally biased region" description="Basic residues" evidence="1">
    <location>
        <begin position="142"/>
        <end position="157"/>
    </location>
</feature>
<dbReference type="AlphaFoldDB" id="A0A6L3SPY3"/>
<dbReference type="GO" id="GO:0005886">
    <property type="term" value="C:plasma membrane"/>
    <property type="evidence" value="ECO:0007669"/>
    <property type="project" value="TreeGrafter"/>
</dbReference>
<keyword evidence="2" id="KW-1133">Transmembrane helix</keyword>
<dbReference type="Pfam" id="PF02667">
    <property type="entry name" value="SCFA_trans"/>
    <property type="match status" value="1"/>
</dbReference>
<comment type="caution">
    <text evidence="3">The sequence shown here is derived from an EMBL/GenBank/DDBJ whole genome shotgun (WGS) entry which is preliminary data.</text>
</comment>
<dbReference type="InterPro" id="IPR006160">
    <property type="entry name" value="SCFA_transpt_AtoE"/>
</dbReference>
<protein>
    <recommendedName>
        <fullName evidence="5">Short-chain fatty acid transporter</fullName>
    </recommendedName>
</protein>